<evidence type="ECO:0000313" key="6">
    <source>
        <dbReference type="Proteomes" id="UP000326907"/>
    </source>
</evidence>
<name>A0A5N5ENZ0_9ACTN</name>
<dbReference type="EMBL" id="VYUA01000020">
    <property type="protein sequence ID" value="KAB2590422.1"/>
    <property type="molecule type" value="Genomic_DNA"/>
</dbReference>
<accession>A0A5N5ENZ0</accession>
<evidence type="ECO:0000259" key="3">
    <source>
        <dbReference type="SMART" id="SM00065"/>
    </source>
</evidence>
<proteinExistence type="predicted"/>
<dbReference type="InterPro" id="IPR052016">
    <property type="entry name" value="Bact_Sigma-Reg"/>
</dbReference>
<dbReference type="Gene3D" id="3.30.450.40">
    <property type="match status" value="1"/>
</dbReference>
<dbReference type="PANTHER" id="PTHR43156:SF2">
    <property type="entry name" value="STAGE II SPORULATION PROTEIN E"/>
    <property type="match status" value="1"/>
</dbReference>
<dbReference type="InterPro" id="IPR001932">
    <property type="entry name" value="PPM-type_phosphatase-like_dom"/>
</dbReference>
<dbReference type="SUPFAM" id="SSF55781">
    <property type="entry name" value="GAF domain-like"/>
    <property type="match status" value="1"/>
</dbReference>
<evidence type="ECO:0000313" key="5">
    <source>
        <dbReference type="EMBL" id="KAB2590422.1"/>
    </source>
</evidence>
<dbReference type="RefSeq" id="WP_151511826.1">
    <property type="nucleotide sequence ID" value="NZ_VYUA01000020.1"/>
</dbReference>
<dbReference type="AlphaFoldDB" id="A0A5N5ENZ0"/>
<comment type="caution">
    <text evidence="5">The sequence shown here is derived from an EMBL/GenBank/DDBJ whole genome shotgun (WGS) entry which is preliminary data.</text>
</comment>
<evidence type="ECO:0000256" key="2">
    <source>
        <dbReference type="SAM" id="MobiDB-lite"/>
    </source>
</evidence>
<keyword evidence="1" id="KW-0378">Hydrolase</keyword>
<dbReference type="SMART" id="SM00065">
    <property type="entry name" value="GAF"/>
    <property type="match status" value="1"/>
</dbReference>
<feature type="domain" description="GAF" evidence="3">
    <location>
        <begin position="45"/>
        <end position="192"/>
    </location>
</feature>
<protein>
    <submittedName>
        <fullName evidence="5">SpoIIE family protein phosphatase</fullName>
    </submittedName>
</protein>
<feature type="domain" description="PPM-type phosphatase" evidence="4">
    <location>
        <begin position="217"/>
        <end position="447"/>
    </location>
</feature>
<dbReference type="Gene3D" id="3.60.40.10">
    <property type="entry name" value="PPM-type phosphatase domain"/>
    <property type="match status" value="1"/>
</dbReference>
<reference evidence="5 6" key="1">
    <citation type="submission" date="2019-09" db="EMBL/GenBank/DDBJ databases">
        <authorList>
            <person name="Liu P."/>
        </authorList>
    </citation>
    <scope>NUCLEOTIDE SEQUENCE [LARGE SCALE GENOMIC DNA]</scope>
    <source>
        <strain evidence="5 6">TRM68085</strain>
    </source>
</reference>
<dbReference type="SMART" id="SM00331">
    <property type="entry name" value="PP2C_SIG"/>
    <property type="match status" value="1"/>
</dbReference>
<feature type="region of interest" description="Disordered" evidence="2">
    <location>
        <begin position="1"/>
        <end position="22"/>
    </location>
</feature>
<dbReference type="InterPro" id="IPR003018">
    <property type="entry name" value="GAF"/>
</dbReference>
<dbReference type="Pfam" id="PF01590">
    <property type="entry name" value="GAF"/>
    <property type="match status" value="1"/>
</dbReference>
<organism evidence="5 6">
    <name type="scientific">Streptomyces arboris</name>
    <dbReference type="NCBI Taxonomy" id="2600619"/>
    <lineage>
        <taxon>Bacteria</taxon>
        <taxon>Bacillati</taxon>
        <taxon>Actinomycetota</taxon>
        <taxon>Actinomycetes</taxon>
        <taxon>Kitasatosporales</taxon>
        <taxon>Streptomycetaceae</taxon>
        <taxon>Streptomyces</taxon>
    </lineage>
</organism>
<keyword evidence="6" id="KW-1185">Reference proteome</keyword>
<dbReference type="InterPro" id="IPR036457">
    <property type="entry name" value="PPM-type-like_dom_sf"/>
</dbReference>
<dbReference type="PANTHER" id="PTHR43156">
    <property type="entry name" value="STAGE II SPORULATION PROTEIN E-RELATED"/>
    <property type="match status" value="1"/>
</dbReference>
<dbReference type="Proteomes" id="UP000326907">
    <property type="component" value="Unassembled WGS sequence"/>
</dbReference>
<dbReference type="Pfam" id="PF07228">
    <property type="entry name" value="SpoIIE"/>
    <property type="match status" value="1"/>
</dbReference>
<evidence type="ECO:0000256" key="1">
    <source>
        <dbReference type="ARBA" id="ARBA00022801"/>
    </source>
</evidence>
<dbReference type="InterPro" id="IPR029016">
    <property type="entry name" value="GAF-like_dom_sf"/>
</dbReference>
<sequence>MRKVGGPVATGPDFDAGTRADGLPAALSDPDRLATVAATGLLDTGPEEVFEDLASLAARVTGSGRAFVTLVDEDRSFWKSCVGVDATDIAARQNPVRESFCYFLVGLAGDPFIVDDAATDPRTRDHPSVGPMHIGAWAGFPLLAPGGEVLGSFCVIDDSPRTWSAADLTTLETLARSVSAEIHLRQSLETARQAHRLSADLAHSLQQGLLPPSLHPIPGLEVAASYLPASASGSSGVEVGGDFYDLFATRGSSYAAVLGDVCGKGVEAAKVTAMARYTVRADASRVLSPAALLDGLNTAMLAQRAPRFLTAVYTAFRLTPGGLAGRVSLAGHPPALIRRADGRVHRVGTPGTLLGVVEHVSLVDVRFRLAPGDLLLLYTDGACEARPRPGTPPGERQQVFGDAELAATLSGTRGLDAEATVKGIGAALADHHDGWASDDTALLALRVPPSS</sequence>
<evidence type="ECO:0000259" key="4">
    <source>
        <dbReference type="SMART" id="SM00331"/>
    </source>
</evidence>
<gene>
    <name evidence="5" type="ORF">F5983_21830</name>
</gene>
<dbReference type="GO" id="GO:0016791">
    <property type="term" value="F:phosphatase activity"/>
    <property type="evidence" value="ECO:0007669"/>
    <property type="project" value="TreeGrafter"/>
</dbReference>